<dbReference type="AlphaFoldDB" id="A0A5C3M5U8"/>
<evidence type="ECO:0000256" key="1">
    <source>
        <dbReference type="PROSITE-ProRule" id="PRU00176"/>
    </source>
</evidence>
<dbReference type="GO" id="GO:0003723">
    <property type="term" value="F:RNA binding"/>
    <property type="evidence" value="ECO:0007669"/>
    <property type="project" value="UniProtKB-UniRule"/>
</dbReference>
<dbReference type="Pfam" id="PF00076">
    <property type="entry name" value="RRM_1"/>
    <property type="match status" value="1"/>
</dbReference>
<gene>
    <name evidence="4" type="ORF">BDQ12DRAFT_601171</name>
</gene>
<evidence type="ECO:0000313" key="4">
    <source>
        <dbReference type="EMBL" id="TFK40702.1"/>
    </source>
</evidence>
<feature type="region of interest" description="Disordered" evidence="2">
    <location>
        <begin position="213"/>
        <end position="252"/>
    </location>
</feature>
<reference evidence="4 5" key="1">
    <citation type="journal article" date="2019" name="Nat. Ecol. Evol.">
        <title>Megaphylogeny resolves global patterns of mushroom evolution.</title>
        <authorList>
            <person name="Varga T."/>
            <person name="Krizsan K."/>
            <person name="Foldi C."/>
            <person name="Dima B."/>
            <person name="Sanchez-Garcia M."/>
            <person name="Sanchez-Ramirez S."/>
            <person name="Szollosi G.J."/>
            <person name="Szarkandi J.G."/>
            <person name="Papp V."/>
            <person name="Albert L."/>
            <person name="Andreopoulos W."/>
            <person name="Angelini C."/>
            <person name="Antonin V."/>
            <person name="Barry K.W."/>
            <person name="Bougher N.L."/>
            <person name="Buchanan P."/>
            <person name="Buyck B."/>
            <person name="Bense V."/>
            <person name="Catcheside P."/>
            <person name="Chovatia M."/>
            <person name="Cooper J."/>
            <person name="Damon W."/>
            <person name="Desjardin D."/>
            <person name="Finy P."/>
            <person name="Geml J."/>
            <person name="Haridas S."/>
            <person name="Hughes K."/>
            <person name="Justo A."/>
            <person name="Karasinski D."/>
            <person name="Kautmanova I."/>
            <person name="Kiss B."/>
            <person name="Kocsube S."/>
            <person name="Kotiranta H."/>
            <person name="LaButti K.M."/>
            <person name="Lechner B.E."/>
            <person name="Liimatainen K."/>
            <person name="Lipzen A."/>
            <person name="Lukacs Z."/>
            <person name="Mihaltcheva S."/>
            <person name="Morgado L.N."/>
            <person name="Niskanen T."/>
            <person name="Noordeloos M.E."/>
            <person name="Ohm R.A."/>
            <person name="Ortiz-Santana B."/>
            <person name="Ovrebo C."/>
            <person name="Racz N."/>
            <person name="Riley R."/>
            <person name="Savchenko A."/>
            <person name="Shiryaev A."/>
            <person name="Soop K."/>
            <person name="Spirin V."/>
            <person name="Szebenyi C."/>
            <person name="Tomsovsky M."/>
            <person name="Tulloss R.E."/>
            <person name="Uehling J."/>
            <person name="Grigoriev I.V."/>
            <person name="Vagvolgyi C."/>
            <person name="Papp T."/>
            <person name="Martin F.M."/>
            <person name="Miettinen O."/>
            <person name="Hibbett D.S."/>
            <person name="Nagy L.G."/>
        </authorList>
    </citation>
    <scope>NUCLEOTIDE SEQUENCE [LARGE SCALE GENOMIC DNA]</scope>
    <source>
        <strain evidence="4 5">CBS 166.37</strain>
    </source>
</reference>
<dbReference type="PANTHER" id="PTHR32343">
    <property type="entry name" value="SERINE/ARGININE-RICH SPLICING FACTOR"/>
    <property type="match status" value="1"/>
</dbReference>
<dbReference type="PANTHER" id="PTHR32343:SF10">
    <property type="entry name" value="RNA-BINDING REGION RNP-1 DOMAIN-CONTAINING PROTEIN"/>
    <property type="match status" value="1"/>
</dbReference>
<dbReference type="SUPFAM" id="SSF54928">
    <property type="entry name" value="RNA-binding domain, RBD"/>
    <property type="match status" value="1"/>
</dbReference>
<dbReference type="PROSITE" id="PS50102">
    <property type="entry name" value="RRM"/>
    <property type="match status" value="1"/>
</dbReference>
<keyword evidence="1" id="KW-0694">RNA-binding</keyword>
<evidence type="ECO:0000313" key="5">
    <source>
        <dbReference type="Proteomes" id="UP000308652"/>
    </source>
</evidence>
<dbReference type="Gene3D" id="3.30.70.330">
    <property type="match status" value="1"/>
</dbReference>
<feature type="region of interest" description="Disordered" evidence="2">
    <location>
        <begin position="65"/>
        <end position="88"/>
    </location>
</feature>
<dbReference type="OrthoDB" id="7763451at2759"/>
<dbReference type="InterPro" id="IPR012677">
    <property type="entry name" value="Nucleotide-bd_a/b_plait_sf"/>
</dbReference>
<dbReference type="STRING" id="68775.A0A5C3M5U8"/>
<evidence type="ECO:0000256" key="2">
    <source>
        <dbReference type="SAM" id="MobiDB-lite"/>
    </source>
</evidence>
<feature type="compositionally biased region" description="Basic and acidic residues" evidence="2">
    <location>
        <begin position="74"/>
        <end position="88"/>
    </location>
</feature>
<feature type="non-terminal residue" evidence="4">
    <location>
        <position position="1"/>
    </location>
</feature>
<organism evidence="4 5">
    <name type="scientific">Crucibulum laeve</name>
    <dbReference type="NCBI Taxonomy" id="68775"/>
    <lineage>
        <taxon>Eukaryota</taxon>
        <taxon>Fungi</taxon>
        <taxon>Dikarya</taxon>
        <taxon>Basidiomycota</taxon>
        <taxon>Agaricomycotina</taxon>
        <taxon>Agaricomycetes</taxon>
        <taxon>Agaricomycetidae</taxon>
        <taxon>Agaricales</taxon>
        <taxon>Agaricineae</taxon>
        <taxon>Nidulariaceae</taxon>
        <taxon>Crucibulum</taxon>
    </lineage>
</organism>
<protein>
    <recommendedName>
        <fullName evidence="3">RRM domain-containing protein</fullName>
    </recommendedName>
</protein>
<dbReference type="InterPro" id="IPR000504">
    <property type="entry name" value="RRM_dom"/>
</dbReference>
<feature type="domain" description="RRM" evidence="3">
    <location>
        <begin position="1"/>
        <end position="71"/>
    </location>
</feature>
<dbReference type="SMART" id="SM00360">
    <property type="entry name" value="RRM"/>
    <property type="match status" value="1"/>
</dbReference>
<keyword evidence="5" id="KW-1185">Reference proteome</keyword>
<proteinExistence type="predicted"/>
<name>A0A5C3M5U8_9AGAR</name>
<evidence type="ECO:0000259" key="3">
    <source>
        <dbReference type="PROSITE" id="PS50102"/>
    </source>
</evidence>
<accession>A0A5C3M5U8</accession>
<dbReference type="EMBL" id="ML213596">
    <property type="protein sequence ID" value="TFK40702.1"/>
    <property type="molecule type" value="Genomic_DNA"/>
</dbReference>
<sequence length="252" mass="26765">TVQVSGIAPTTTETQLHDFFTFCGKITSIEHKEKSGTAVINFEKASAAKTAAMLNGGTLDGATLTVASDNSPADDDHQDGGEGIDQSDKPRAGIAAEYLAKGYVLSENVLSRAIELDQKQGISKRFLNYFNSLDHTVGSKAIGPDQTVSGKAQSTIDAAVQRAKAVDEQKGFSKVANDYYTRAISSAFGQQVRDFYTNTAKEITHIHEEARRIAEQEKQKSTSASTEATPAPPPAGSAAMPEPKTQAAPTVI</sequence>
<dbReference type="InterPro" id="IPR035979">
    <property type="entry name" value="RBD_domain_sf"/>
</dbReference>
<dbReference type="Proteomes" id="UP000308652">
    <property type="component" value="Unassembled WGS sequence"/>
</dbReference>